<dbReference type="SUPFAM" id="SSF46785">
    <property type="entry name" value="Winged helix' DNA-binding domain"/>
    <property type="match status" value="1"/>
</dbReference>
<dbReference type="PANTHER" id="PTHR30419">
    <property type="entry name" value="HTH-TYPE TRANSCRIPTIONAL REGULATOR YBHD"/>
    <property type="match status" value="1"/>
</dbReference>
<organism evidence="6 7">
    <name type="scientific">Paenibacillus albiflavus</name>
    <dbReference type="NCBI Taxonomy" id="2545760"/>
    <lineage>
        <taxon>Bacteria</taxon>
        <taxon>Bacillati</taxon>
        <taxon>Bacillota</taxon>
        <taxon>Bacilli</taxon>
        <taxon>Bacillales</taxon>
        <taxon>Paenibacillaceae</taxon>
        <taxon>Paenibacillus</taxon>
    </lineage>
</organism>
<dbReference type="Pfam" id="PF00126">
    <property type="entry name" value="HTH_1"/>
    <property type="match status" value="1"/>
</dbReference>
<sequence length="297" mass="34154">MDIRHLEYFLEVAKYKSFTKAGEALHITQPTISKMVRNIEDELGVALFDRSGKRVVLTDAGEVIYSQAKHIVMAFHNLSSELDDLRKLKKGHIRIGLPPMVGSRFFPQVIGKFREAYPDITVELVEVGAKRVEADIENGVLDIGVAVLPTKADIFHSFVFVKRQLKLLIHPTHPLAERKEVRLAELAQESFILFREDFALHDRIPAECIRVGFKPRVICESSQWDFISEMVAANLGIALLPETICAELDEEHVRVLPIVEPEIPWHLAIIWRKDRYVSYATQEWIRFTRTLLNEKYE</sequence>
<dbReference type="InterPro" id="IPR036388">
    <property type="entry name" value="WH-like_DNA-bd_sf"/>
</dbReference>
<reference evidence="6 7" key="1">
    <citation type="submission" date="2019-03" db="EMBL/GenBank/DDBJ databases">
        <authorList>
            <person name="Kim M.K.M."/>
        </authorList>
    </citation>
    <scope>NUCLEOTIDE SEQUENCE [LARGE SCALE GENOMIC DNA]</scope>
    <source>
        <strain evidence="6 7">18JY21-1</strain>
    </source>
</reference>
<dbReference type="NCBIfam" id="NF047520">
    <property type="entry name" value="trans_act_CidR"/>
    <property type="match status" value="1"/>
</dbReference>
<keyword evidence="4" id="KW-0804">Transcription</keyword>
<evidence type="ECO:0000256" key="1">
    <source>
        <dbReference type="ARBA" id="ARBA00009437"/>
    </source>
</evidence>
<evidence type="ECO:0000259" key="5">
    <source>
        <dbReference type="PROSITE" id="PS50931"/>
    </source>
</evidence>
<keyword evidence="7" id="KW-1185">Reference proteome</keyword>
<evidence type="ECO:0000256" key="3">
    <source>
        <dbReference type="ARBA" id="ARBA00023125"/>
    </source>
</evidence>
<dbReference type="GO" id="GO:0003677">
    <property type="term" value="F:DNA binding"/>
    <property type="evidence" value="ECO:0007669"/>
    <property type="project" value="UniProtKB-KW"/>
</dbReference>
<proteinExistence type="inferred from homology"/>
<dbReference type="InterPro" id="IPR005119">
    <property type="entry name" value="LysR_subst-bd"/>
</dbReference>
<comment type="caution">
    <text evidence="6">The sequence shown here is derived from an EMBL/GenBank/DDBJ whole genome shotgun (WGS) entry which is preliminary data.</text>
</comment>
<dbReference type="EMBL" id="SKFG01000004">
    <property type="protein sequence ID" value="TCZ78752.1"/>
    <property type="molecule type" value="Genomic_DNA"/>
</dbReference>
<dbReference type="InterPro" id="IPR000847">
    <property type="entry name" value="LysR_HTH_N"/>
</dbReference>
<name>A0A4V2WPB7_9BACL</name>
<dbReference type="GO" id="GO:0005829">
    <property type="term" value="C:cytosol"/>
    <property type="evidence" value="ECO:0007669"/>
    <property type="project" value="TreeGrafter"/>
</dbReference>
<keyword evidence="3" id="KW-0238">DNA-binding</keyword>
<comment type="similarity">
    <text evidence="1">Belongs to the LysR transcriptional regulatory family.</text>
</comment>
<evidence type="ECO:0000256" key="2">
    <source>
        <dbReference type="ARBA" id="ARBA00023015"/>
    </source>
</evidence>
<dbReference type="PANTHER" id="PTHR30419:SF8">
    <property type="entry name" value="NITROGEN ASSIMILATION TRANSCRIPTIONAL ACTIVATOR-RELATED"/>
    <property type="match status" value="1"/>
</dbReference>
<evidence type="ECO:0000256" key="4">
    <source>
        <dbReference type="ARBA" id="ARBA00023163"/>
    </source>
</evidence>
<dbReference type="PRINTS" id="PR00039">
    <property type="entry name" value="HTHLYSR"/>
</dbReference>
<accession>A0A4V2WPB7</accession>
<dbReference type="Gene3D" id="3.40.190.290">
    <property type="match status" value="1"/>
</dbReference>
<dbReference type="Gene3D" id="1.10.10.10">
    <property type="entry name" value="Winged helix-like DNA-binding domain superfamily/Winged helix DNA-binding domain"/>
    <property type="match status" value="1"/>
</dbReference>
<dbReference type="InterPro" id="IPR036390">
    <property type="entry name" value="WH_DNA-bd_sf"/>
</dbReference>
<protein>
    <submittedName>
        <fullName evidence="6">LysR family transcriptional regulator</fullName>
    </submittedName>
</protein>
<keyword evidence="2" id="KW-0805">Transcription regulation</keyword>
<dbReference type="CDD" id="cd08438">
    <property type="entry name" value="PBP2_CidR"/>
    <property type="match status" value="1"/>
</dbReference>
<dbReference type="AlphaFoldDB" id="A0A4V2WPB7"/>
<dbReference type="Proteomes" id="UP000295418">
    <property type="component" value="Unassembled WGS sequence"/>
</dbReference>
<evidence type="ECO:0000313" key="7">
    <source>
        <dbReference type="Proteomes" id="UP000295418"/>
    </source>
</evidence>
<dbReference type="PROSITE" id="PS50931">
    <property type="entry name" value="HTH_LYSR"/>
    <property type="match status" value="1"/>
</dbReference>
<dbReference type="RefSeq" id="WP_132417202.1">
    <property type="nucleotide sequence ID" value="NZ_SKFG01000004.1"/>
</dbReference>
<dbReference type="GO" id="GO:0003700">
    <property type="term" value="F:DNA-binding transcription factor activity"/>
    <property type="evidence" value="ECO:0007669"/>
    <property type="project" value="InterPro"/>
</dbReference>
<dbReference type="Pfam" id="PF03466">
    <property type="entry name" value="LysR_substrate"/>
    <property type="match status" value="1"/>
</dbReference>
<dbReference type="InterPro" id="IPR050950">
    <property type="entry name" value="HTH-type_LysR_regulators"/>
</dbReference>
<dbReference type="SUPFAM" id="SSF53850">
    <property type="entry name" value="Periplasmic binding protein-like II"/>
    <property type="match status" value="1"/>
</dbReference>
<evidence type="ECO:0000313" key="6">
    <source>
        <dbReference type="EMBL" id="TCZ78752.1"/>
    </source>
</evidence>
<dbReference type="FunFam" id="1.10.10.10:FF:000001">
    <property type="entry name" value="LysR family transcriptional regulator"/>
    <property type="match status" value="1"/>
</dbReference>
<dbReference type="OrthoDB" id="9803735at2"/>
<feature type="domain" description="HTH lysR-type" evidence="5">
    <location>
        <begin position="1"/>
        <end position="58"/>
    </location>
</feature>
<gene>
    <name evidence="6" type="ORF">E0485_06630</name>
</gene>